<gene>
    <name evidence="13" type="primary">mglB_1</name>
    <name evidence="13" type="ORF">NCTC10283_01647</name>
</gene>
<dbReference type="NCBIfam" id="NF011924">
    <property type="entry name" value="PRK15395.1"/>
    <property type="match status" value="1"/>
</dbReference>
<evidence type="ECO:0000256" key="4">
    <source>
        <dbReference type="ARBA" id="ARBA00022597"/>
    </source>
</evidence>
<dbReference type="STRING" id="1120980.GCA_000745955_00760"/>
<dbReference type="AlphaFoldDB" id="A0A376BTH6"/>
<evidence type="ECO:0000256" key="1">
    <source>
        <dbReference type="ARBA" id="ARBA00004418"/>
    </source>
</evidence>
<reference evidence="13 14" key="1">
    <citation type="submission" date="2018-06" db="EMBL/GenBank/DDBJ databases">
        <authorList>
            <consortium name="Pathogen Informatics"/>
            <person name="Doyle S."/>
        </authorList>
    </citation>
    <scope>NUCLEOTIDE SEQUENCE [LARGE SCALE GENOMIC DNA]</scope>
    <source>
        <strain evidence="13 14">NCTC10283</strain>
    </source>
</reference>
<keyword evidence="14" id="KW-1185">Reference proteome</keyword>
<name>A0A376BTH6_9NEIS</name>
<dbReference type="GO" id="GO:0030246">
    <property type="term" value="F:carbohydrate binding"/>
    <property type="evidence" value="ECO:0007669"/>
    <property type="project" value="InterPro"/>
</dbReference>
<feature type="chain" id="PRO_5016714942" description="D-galactose/methyl-galactoside binding periplasmic protein MglB" evidence="11">
    <location>
        <begin position="20"/>
        <end position="350"/>
    </location>
</feature>
<dbReference type="PANTHER" id="PTHR30036">
    <property type="entry name" value="D-XYLOSE-BINDING PERIPLASMIC PROTEIN"/>
    <property type="match status" value="1"/>
</dbReference>
<comment type="similarity">
    <text evidence="2">Belongs to the bacterial solute-binding protein 2 family.</text>
</comment>
<evidence type="ECO:0000256" key="3">
    <source>
        <dbReference type="ARBA" id="ARBA00022448"/>
    </source>
</evidence>
<dbReference type="Pfam" id="PF13407">
    <property type="entry name" value="Peripla_BP_4"/>
    <property type="match status" value="1"/>
</dbReference>
<keyword evidence="3" id="KW-0813">Transport</keyword>
<dbReference type="Proteomes" id="UP000254209">
    <property type="component" value="Unassembled WGS sequence"/>
</dbReference>
<dbReference type="CDD" id="cd01539">
    <property type="entry name" value="PBP1_GGBP"/>
    <property type="match status" value="1"/>
</dbReference>
<comment type="subunit">
    <text evidence="9">The ABC transporter complex is composed of one ATP-binding protein (MglA), two transmembrane proteins (MglC) and a solute-binding protein (MglB).</text>
</comment>
<dbReference type="InterPro" id="IPR044085">
    <property type="entry name" value="MglB-like_PBP1"/>
</dbReference>
<feature type="domain" description="Periplasmic binding protein" evidence="12">
    <location>
        <begin position="48"/>
        <end position="319"/>
    </location>
</feature>
<evidence type="ECO:0000256" key="10">
    <source>
        <dbReference type="ARBA" id="ARBA00034344"/>
    </source>
</evidence>
<evidence type="ECO:0000256" key="5">
    <source>
        <dbReference type="ARBA" id="ARBA00022723"/>
    </source>
</evidence>
<dbReference type="RefSeq" id="WP_034291798.1">
    <property type="nucleotide sequence ID" value="NZ_CP091519.2"/>
</dbReference>
<evidence type="ECO:0000256" key="2">
    <source>
        <dbReference type="ARBA" id="ARBA00007639"/>
    </source>
</evidence>
<dbReference type="InterPro" id="IPR025997">
    <property type="entry name" value="SBP_2_dom"/>
</dbReference>
<evidence type="ECO:0000256" key="7">
    <source>
        <dbReference type="ARBA" id="ARBA00022764"/>
    </source>
</evidence>
<dbReference type="GO" id="GO:0030288">
    <property type="term" value="C:outer membrane-bounded periplasmic space"/>
    <property type="evidence" value="ECO:0007669"/>
    <property type="project" value="TreeGrafter"/>
</dbReference>
<dbReference type="OrthoDB" id="9769193at2"/>
<dbReference type="PROSITE" id="PS51257">
    <property type="entry name" value="PROKAR_LIPOPROTEIN"/>
    <property type="match status" value="1"/>
</dbReference>
<dbReference type="GO" id="GO:0046872">
    <property type="term" value="F:metal ion binding"/>
    <property type="evidence" value="ECO:0007669"/>
    <property type="project" value="UniProtKB-KW"/>
</dbReference>
<keyword evidence="6 11" id="KW-0732">Signal</keyword>
<accession>A0A376BTH6</accession>
<dbReference type="InterPro" id="IPR050555">
    <property type="entry name" value="Bact_Solute-Bind_Prot2"/>
</dbReference>
<comment type="subcellular location">
    <subcellularLocation>
        <location evidence="1">Periplasm</location>
    </subcellularLocation>
</comment>
<dbReference type="SUPFAM" id="SSF53822">
    <property type="entry name" value="Periplasmic binding protein-like I"/>
    <property type="match status" value="1"/>
</dbReference>
<proteinExistence type="inferred from homology"/>
<evidence type="ECO:0000259" key="12">
    <source>
        <dbReference type="Pfam" id="PF13407"/>
    </source>
</evidence>
<evidence type="ECO:0000256" key="6">
    <source>
        <dbReference type="ARBA" id="ARBA00022729"/>
    </source>
</evidence>
<dbReference type="InterPro" id="IPR028082">
    <property type="entry name" value="Peripla_BP_I"/>
</dbReference>
<evidence type="ECO:0000313" key="13">
    <source>
        <dbReference type="EMBL" id="SSY80093.1"/>
    </source>
</evidence>
<feature type="signal peptide" evidence="11">
    <location>
        <begin position="1"/>
        <end position="19"/>
    </location>
</feature>
<sequence>MKKLSTMSLALAMVLGLSACGGEKAAAPAQSGGSAPAAAAPAGDAVKVGVTIYKYDDNFMSLMRKALENEASTHKTAELLMNDSQNNQSEQNNQVDVLLAKGVKALAINLVDPAAAPTIIEKAKGANVPVVFFNKDPGEAVLKTYEKAYYVGANPQESGEIQGELITKTWKENPAWDLNKDGVIDYVLLKGEPGHPDAEARTKFVIEKLNANGIKTNKLQEDTGMWDAAQGKDKMQAWLSGPNGKQIEVVIANNDGMAMGAVEAMKAGGKVLPTFGVDALPEALQMIKADVMKGTVLNDGENQAKAVYALAVDLANGKDPKANAAIKLEGNQIRIPYVGVDKTNLDKFLK</sequence>
<dbReference type="PANTHER" id="PTHR30036:SF2">
    <property type="entry name" value="D-GALACTOSE_METHYL-GALACTOSIDE BINDING PERIPLASMIC PROTEIN MGLB"/>
    <property type="match status" value="1"/>
</dbReference>
<evidence type="ECO:0000313" key="14">
    <source>
        <dbReference type="Proteomes" id="UP000254209"/>
    </source>
</evidence>
<evidence type="ECO:0000256" key="11">
    <source>
        <dbReference type="SAM" id="SignalP"/>
    </source>
</evidence>
<organism evidence="13 14">
    <name type="scientific">Alysiella crassa</name>
    <dbReference type="NCBI Taxonomy" id="153491"/>
    <lineage>
        <taxon>Bacteria</taxon>
        <taxon>Pseudomonadati</taxon>
        <taxon>Pseudomonadota</taxon>
        <taxon>Betaproteobacteria</taxon>
        <taxon>Neisseriales</taxon>
        <taxon>Neisseriaceae</taxon>
        <taxon>Alysiella</taxon>
    </lineage>
</organism>
<keyword evidence="5" id="KW-0479">Metal-binding</keyword>
<dbReference type="Gene3D" id="3.40.50.2300">
    <property type="match status" value="2"/>
</dbReference>
<keyword evidence="8" id="KW-0106">Calcium</keyword>
<keyword evidence="4" id="KW-0762">Sugar transport</keyword>
<protein>
    <recommendedName>
        <fullName evidence="10">D-galactose/methyl-galactoside binding periplasmic protein MglB</fullName>
    </recommendedName>
</protein>
<evidence type="ECO:0000256" key="8">
    <source>
        <dbReference type="ARBA" id="ARBA00022837"/>
    </source>
</evidence>
<dbReference type="EMBL" id="UFSO01000003">
    <property type="protein sequence ID" value="SSY80093.1"/>
    <property type="molecule type" value="Genomic_DNA"/>
</dbReference>
<keyword evidence="7" id="KW-0574">Periplasm</keyword>
<evidence type="ECO:0000256" key="9">
    <source>
        <dbReference type="ARBA" id="ARBA00034323"/>
    </source>
</evidence>